<dbReference type="InterPro" id="IPR020904">
    <property type="entry name" value="Sc_DH/Rdtase_CS"/>
</dbReference>
<dbReference type="Pfam" id="PF13561">
    <property type="entry name" value="adh_short_C2"/>
    <property type="match status" value="1"/>
</dbReference>
<evidence type="ECO:0000313" key="2">
    <source>
        <dbReference type="EMBL" id="SLM62741.1"/>
    </source>
</evidence>
<dbReference type="InterPro" id="IPR050259">
    <property type="entry name" value="SDR"/>
</dbReference>
<evidence type="ECO:0000256" key="1">
    <source>
        <dbReference type="ARBA" id="ARBA00006484"/>
    </source>
</evidence>
<dbReference type="EMBL" id="LT615367">
    <property type="protein sequence ID" value="SLM62741.1"/>
    <property type="molecule type" value="Genomic_DNA"/>
</dbReference>
<organism evidence="2 3">
    <name type="scientific">Dickeya aquatica</name>
    <dbReference type="NCBI Taxonomy" id="1401087"/>
    <lineage>
        <taxon>Bacteria</taxon>
        <taxon>Pseudomonadati</taxon>
        <taxon>Pseudomonadota</taxon>
        <taxon>Gammaproteobacteria</taxon>
        <taxon>Enterobacterales</taxon>
        <taxon>Pectobacteriaceae</taxon>
        <taxon>Dickeya</taxon>
    </lineage>
</organism>
<dbReference type="GO" id="GO:0004316">
    <property type="term" value="F:3-oxoacyl-[acyl-carrier-protein] reductase (NADPH) activity"/>
    <property type="evidence" value="ECO:0007669"/>
    <property type="project" value="UniProtKB-EC"/>
</dbReference>
<protein>
    <submittedName>
        <fullName evidence="2">3-oxoacyl-[acyl-carrier protein] reductase</fullName>
        <ecNumber evidence="2">1.1.1.100</ecNumber>
    </submittedName>
</protein>
<dbReference type="PANTHER" id="PTHR42879:SF2">
    <property type="entry name" value="3-OXOACYL-[ACYL-CARRIER-PROTEIN] REDUCTASE FABG"/>
    <property type="match status" value="1"/>
</dbReference>
<dbReference type="PRINTS" id="PR00081">
    <property type="entry name" value="GDHRDH"/>
</dbReference>
<dbReference type="RefSeq" id="WP_035342588.1">
    <property type="nucleotide sequence ID" value="NZ_LT615367.1"/>
</dbReference>
<dbReference type="InterPro" id="IPR036291">
    <property type="entry name" value="NAD(P)-bd_dom_sf"/>
</dbReference>
<name>A0A375A9W8_9GAMM</name>
<dbReference type="PRINTS" id="PR00080">
    <property type="entry name" value="SDRFAMILY"/>
</dbReference>
<keyword evidence="2" id="KW-0560">Oxidoreductase</keyword>
<reference evidence="2 3" key="1">
    <citation type="submission" date="2016-09" db="EMBL/GenBank/DDBJ databases">
        <authorList>
            <person name="Reverchon S."/>
            <person name="Nasser W."/>
            <person name="Leonard S."/>
            <person name="Brochier C."/>
            <person name="Duprey A."/>
        </authorList>
    </citation>
    <scope>NUCLEOTIDE SEQUENCE [LARGE SCALE GENOMIC DNA]</scope>
    <source>
        <strain evidence="2 3">174/2</strain>
    </source>
</reference>
<dbReference type="InterPro" id="IPR002347">
    <property type="entry name" value="SDR_fam"/>
</dbReference>
<dbReference type="Proteomes" id="UP000294820">
    <property type="component" value="Chromosome 1"/>
</dbReference>
<keyword evidence="3" id="KW-1185">Reference proteome</keyword>
<dbReference type="PANTHER" id="PTHR42879">
    <property type="entry name" value="3-OXOACYL-(ACYL-CARRIER-PROTEIN) REDUCTASE"/>
    <property type="match status" value="1"/>
</dbReference>
<dbReference type="PROSITE" id="PS00061">
    <property type="entry name" value="ADH_SHORT"/>
    <property type="match status" value="1"/>
</dbReference>
<proteinExistence type="inferred from homology"/>
<dbReference type="Gene3D" id="3.40.50.720">
    <property type="entry name" value="NAD(P)-binding Rossmann-like Domain"/>
    <property type="match status" value="1"/>
</dbReference>
<evidence type="ECO:0000313" key="3">
    <source>
        <dbReference type="Proteomes" id="UP000294820"/>
    </source>
</evidence>
<dbReference type="CDD" id="cd05233">
    <property type="entry name" value="SDR_c"/>
    <property type="match status" value="1"/>
</dbReference>
<dbReference type="AlphaFoldDB" id="A0A375A9W8"/>
<accession>A0A375A9W8</accession>
<dbReference type="GO" id="GO:0032787">
    <property type="term" value="P:monocarboxylic acid metabolic process"/>
    <property type="evidence" value="ECO:0007669"/>
    <property type="project" value="UniProtKB-ARBA"/>
</dbReference>
<dbReference type="EC" id="1.1.1.100" evidence="2"/>
<sequence length="256" mass="28331">MTHTHELDKKRVAIIAGGAKGIGFSTVKKFTESGYDCFVIDRDESAIEEASTQLSGSAIKWFCLDLLNDNNELESIFSNLAAYQSITLVNLIGGSRYGYKDTSQLTWQDVVDTFAFNLKPAFTLIQALLPLFKVRREGRIVNIGSITSRMPLKLTSLDYGCAKSALLGFSRHLSMELAGYPVLVNTVCPGIVGTERIKARWDNRSDDENNAILDTIPLNRVAEPEDIAETIFFLGSENNRYMTGAIMDVNGGIYRP</sequence>
<dbReference type="SUPFAM" id="SSF51735">
    <property type="entry name" value="NAD(P)-binding Rossmann-fold domains"/>
    <property type="match status" value="1"/>
</dbReference>
<dbReference type="KEGG" id="daq:DAQ1742_01804"/>
<comment type="similarity">
    <text evidence="1">Belongs to the short-chain dehydrogenases/reductases (SDR) family.</text>
</comment>
<gene>
    <name evidence="2" type="ORF">DAQ1742_01804</name>
</gene>